<evidence type="ECO:0000313" key="2">
    <source>
        <dbReference type="EMBL" id="EKC28309.1"/>
    </source>
</evidence>
<organism evidence="2">
    <name type="scientific">Magallana gigas</name>
    <name type="common">Pacific oyster</name>
    <name type="synonym">Crassostrea gigas</name>
    <dbReference type="NCBI Taxonomy" id="29159"/>
    <lineage>
        <taxon>Eukaryota</taxon>
        <taxon>Metazoa</taxon>
        <taxon>Spiralia</taxon>
        <taxon>Lophotrochozoa</taxon>
        <taxon>Mollusca</taxon>
        <taxon>Bivalvia</taxon>
        <taxon>Autobranchia</taxon>
        <taxon>Pteriomorphia</taxon>
        <taxon>Ostreida</taxon>
        <taxon>Ostreoidea</taxon>
        <taxon>Ostreidae</taxon>
        <taxon>Magallana</taxon>
    </lineage>
</organism>
<dbReference type="HOGENOM" id="CLU_103908_0_0_1"/>
<dbReference type="SMART" id="SM00355">
    <property type="entry name" value="ZnF_C2H2"/>
    <property type="match status" value="2"/>
</dbReference>
<protein>
    <recommendedName>
        <fullName evidence="1">C2H2-type domain-containing protein</fullName>
    </recommendedName>
</protein>
<accession>K1QAJ3</accession>
<name>K1QAJ3_MAGGI</name>
<dbReference type="EMBL" id="JH818141">
    <property type="protein sequence ID" value="EKC28309.1"/>
    <property type="molecule type" value="Genomic_DNA"/>
</dbReference>
<feature type="domain" description="C2H2-type" evidence="1">
    <location>
        <begin position="63"/>
        <end position="86"/>
    </location>
</feature>
<proteinExistence type="predicted"/>
<evidence type="ECO:0000259" key="1">
    <source>
        <dbReference type="SMART" id="SM00355"/>
    </source>
</evidence>
<reference evidence="2" key="1">
    <citation type="journal article" date="2012" name="Nature">
        <title>The oyster genome reveals stress adaptation and complexity of shell formation.</title>
        <authorList>
            <person name="Zhang G."/>
            <person name="Fang X."/>
            <person name="Guo X."/>
            <person name="Li L."/>
            <person name="Luo R."/>
            <person name="Xu F."/>
            <person name="Yang P."/>
            <person name="Zhang L."/>
            <person name="Wang X."/>
            <person name="Qi H."/>
            <person name="Xiong Z."/>
            <person name="Que H."/>
            <person name="Xie Y."/>
            <person name="Holland P.W."/>
            <person name="Paps J."/>
            <person name="Zhu Y."/>
            <person name="Wu F."/>
            <person name="Chen Y."/>
            <person name="Wang J."/>
            <person name="Peng C."/>
            <person name="Meng J."/>
            <person name="Yang L."/>
            <person name="Liu J."/>
            <person name="Wen B."/>
            <person name="Zhang N."/>
            <person name="Huang Z."/>
            <person name="Zhu Q."/>
            <person name="Feng Y."/>
            <person name="Mount A."/>
            <person name="Hedgecock D."/>
            <person name="Xu Z."/>
            <person name="Liu Y."/>
            <person name="Domazet-Loso T."/>
            <person name="Du Y."/>
            <person name="Sun X."/>
            <person name="Zhang S."/>
            <person name="Liu B."/>
            <person name="Cheng P."/>
            <person name="Jiang X."/>
            <person name="Li J."/>
            <person name="Fan D."/>
            <person name="Wang W."/>
            <person name="Fu W."/>
            <person name="Wang T."/>
            <person name="Wang B."/>
            <person name="Zhang J."/>
            <person name="Peng Z."/>
            <person name="Li Y."/>
            <person name="Li N."/>
            <person name="Wang J."/>
            <person name="Chen M."/>
            <person name="He Y."/>
            <person name="Tan F."/>
            <person name="Song X."/>
            <person name="Zheng Q."/>
            <person name="Huang R."/>
            <person name="Yang H."/>
            <person name="Du X."/>
            <person name="Chen L."/>
            <person name="Yang M."/>
            <person name="Gaffney P.M."/>
            <person name="Wang S."/>
            <person name="Luo L."/>
            <person name="She Z."/>
            <person name="Ming Y."/>
            <person name="Huang W."/>
            <person name="Zhang S."/>
            <person name="Huang B."/>
            <person name="Zhang Y."/>
            <person name="Qu T."/>
            <person name="Ni P."/>
            <person name="Miao G."/>
            <person name="Wang J."/>
            <person name="Wang Q."/>
            <person name="Steinberg C.E."/>
            <person name="Wang H."/>
            <person name="Li N."/>
            <person name="Qian L."/>
            <person name="Zhang G."/>
            <person name="Li Y."/>
            <person name="Yang H."/>
            <person name="Liu X."/>
            <person name="Wang J."/>
            <person name="Yin Y."/>
            <person name="Wang J."/>
        </authorList>
    </citation>
    <scope>NUCLEOTIDE SEQUENCE [LARGE SCALE GENOMIC DNA]</scope>
    <source>
        <strain evidence="2">05x7-T-G4-1.051#20</strain>
    </source>
</reference>
<dbReference type="InParanoid" id="K1QAJ3"/>
<dbReference type="InterPro" id="IPR013087">
    <property type="entry name" value="Znf_C2H2_type"/>
</dbReference>
<sequence>MEDFVLDLLVSEEELMELDRDIRPVWQEGGMRCPAEGCDIFLECVAKCRRHWAEIHMEYIHGYQCTLCRFATMRKNQVSRHMGRVHPNQPTEDLELKTFPNRKYHNPGNGLMPICEITDNRRQFRDEEARRRRSLVAGIATPLVKEDTNSRDQVVFAYDTETVVVTKKLWGPNSKEKVVRLRNC</sequence>
<feature type="domain" description="C2H2-type" evidence="1">
    <location>
        <begin position="31"/>
        <end position="56"/>
    </location>
</feature>
<gene>
    <name evidence="2" type="ORF">CGI_10021616</name>
</gene>
<dbReference type="AlphaFoldDB" id="K1QAJ3"/>